<protein>
    <submittedName>
        <fullName evidence="1">Uncharacterized protein</fullName>
    </submittedName>
</protein>
<dbReference type="EMBL" id="FN653082">
    <property type="protein sequence ID" value="CBY11328.1"/>
    <property type="molecule type" value="Genomic_DNA"/>
</dbReference>
<dbReference type="AlphaFoldDB" id="E4XN90"/>
<dbReference type="Proteomes" id="UP000001307">
    <property type="component" value="Unassembled WGS sequence"/>
</dbReference>
<evidence type="ECO:0000313" key="1">
    <source>
        <dbReference type="EMBL" id="CBY11328.1"/>
    </source>
</evidence>
<organism evidence="1">
    <name type="scientific">Oikopleura dioica</name>
    <name type="common">Tunicate</name>
    <dbReference type="NCBI Taxonomy" id="34765"/>
    <lineage>
        <taxon>Eukaryota</taxon>
        <taxon>Metazoa</taxon>
        <taxon>Chordata</taxon>
        <taxon>Tunicata</taxon>
        <taxon>Appendicularia</taxon>
        <taxon>Copelata</taxon>
        <taxon>Oikopleuridae</taxon>
        <taxon>Oikopleura</taxon>
    </lineage>
</organism>
<sequence length="135" mass="14673">MAENSGLKKSLASAKKRICELKEKTSTMSSPITLFYGDKTGMQSYAIRKDGAKSDVDFKISGLSIDPNEFPFRYSISVVLVGQVYIFGGTPSTRNRISIVDGCDIVTLRQKLVQDVSKASSVVVLTDENAGDINL</sequence>
<reference evidence="1" key="1">
    <citation type="journal article" date="2010" name="Science">
        <title>Plasticity of animal genome architecture unmasked by rapid evolution of a pelagic tunicate.</title>
        <authorList>
            <person name="Denoeud F."/>
            <person name="Henriet S."/>
            <person name="Mungpakdee S."/>
            <person name="Aury J.M."/>
            <person name="Da Silva C."/>
            <person name="Brinkmann H."/>
            <person name="Mikhaleva J."/>
            <person name="Olsen L.C."/>
            <person name="Jubin C."/>
            <person name="Canestro C."/>
            <person name="Bouquet J.M."/>
            <person name="Danks G."/>
            <person name="Poulain J."/>
            <person name="Campsteijn C."/>
            <person name="Adamski M."/>
            <person name="Cross I."/>
            <person name="Yadetie F."/>
            <person name="Muffato M."/>
            <person name="Louis A."/>
            <person name="Butcher S."/>
            <person name="Tsagkogeorga G."/>
            <person name="Konrad A."/>
            <person name="Singh S."/>
            <person name="Jensen M.F."/>
            <person name="Cong E.H."/>
            <person name="Eikeseth-Otteraa H."/>
            <person name="Noel B."/>
            <person name="Anthouard V."/>
            <person name="Porcel B.M."/>
            <person name="Kachouri-Lafond R."/>
            <person name="Nishino A."/>
            <person name="Ugolini M."/>
            <person name="Chourrout P."/>
            <person name="Nishida H."/>
            <person name="Aasland R."/>
            <person name="Huzurbazar S."/>
            <person name="Westhof E."/>
            <person name="Delsuc F."/>
            <person name="Lehrach H."/>
            <person name="Reinhardt R."/>
            <person name="Weissenbach J."/>
            <person name="Roy S.W."/>
            <person name="Artiguenave F."/>
            <person name="Postlethwait J.H."/>
            <person name="Manak J.R."/>
            <person name="Thompson E.M."/>
            <person name="Jaillon O."/>
            <person name="Du Pasquier L."/>
            <person name="Boudinot P."/>
            <person name="Liberles D.A."/>
            <person name="Volff J.N."/>
            <person name="Philippe H."/>
            <person name="Lenhard B."/>
            <person name="Roest Crollius H."/>
            <person name="Wincker P."/>
            <person name="Chourrout D."/>
        </authorList>
    </citation>
    <scope>NUCLEOTIDE SEQUENCE [LARGE SCALE GENOMIC DNA]</scope>
</reference>
<keyword evidence="2" id="KW-1185">Reference proteome</keyword>
<dbReference type="InParanoid" id="E4XN90"/>
<gene>
    <name evidence="1" type="ORF">GSOID_T00015645001</name>
</gene>
<name>E4XN90_OIKDI</name>
<evidence type="ECO:0000313" key="2">
    <source>
        <dbReference type="Proteomes" id="UP000001307"/>
    </source>
</evidence>
<accession>E4XN90</accession>
<proteinExistence type="predicted"/>